<feature type="region of interest" description="Disordered" evidence="1">
    <location>
        <begin position="25"/>
        <end position="62"/>
    </location>
</feature>
<feature type="compositionally biased region" description="Pro residues" evidence="1">
    <location>
        <begin position="47"/>
        <end position="62"/>
    </location>
</feature>
<evidence type="ECO:0000256" key="2">
    <source>
        <dbReference type="SAM" id="Phobius"/>
    </source>
</evidence>
<dbReference type="AlphaFoldDB" id="A0A2H0MZ76"/>
<accession>A0A2H0MZ76</accession>
<organism evidence="3 4">
    <name type="scientific">Candidatus Nealsonbacteria bacterium CG11_big_fil_rev_8_21_14_0_20_35_11</name>
    <dbReference type="NCBI Taxonomy" id="1974713"/>
    <lineage>
        <taxon>Bacteria</taxon>
        <taxon>Candidatus Nealsoniibacteriota</taxon>
    </lineage>
</organism>
<sequence length="62" mass="6538">MDSTTIGIIIAVLVVGLMVYYSTQSKEKKEGKAGEIGVKKESEFPKEPPSSLEPPSSPGGTI</sequence>
<dbReference type="Proteomes" id="UP000231139">
    <property type="component" value="Unassembled WGS sequence"/>
</dbReference>
<reference evidence="3 4" key="1">
    <citation type="submission" date="2017-09" db="EMBL/GenBank/DDBJ databases">
        <title>Depth-based differentiation of microbial function through sediment-hosted aquifers and enrichment of novel symbionts in the deep terrestrial subsurface.</title>
        <authorList>
            <person name="Probst A.J."/>
            <person name="Ladd B."/>
            <person name="Jarett J.K."/>
            <person name="Geller-Mcgrath D.E."/>
            <person name="Sieber C.M."/>
            <person name="Emerson J.B."/>
            <person name="Anantharaman K."/>
            <person name="Thomas B.C."/>
            <person name="Malmstrom R."/>
            <person name="Stieglmeier M."/>
            <person name="Klingl A."/>
            <person name="Woyke T."/>
            <person name="Ryan C.M."/>
            <person name="Banfield J.F."/>
        </authorList>
    </citation>
    <scope>NUCLEOTIDE SEQUENCE [LARGE SCALE GENOMIC DNA]</scope>
    <source>
        <strain evidence="3">CG11_big_fil_rev_8_21_14_0_20_35_11</strain>
    </source>
</reference>
<evidence type="ECO:0000313" key="3">
    <source>
        <dbReference type="EMBL" id="PIR01960.1"/>
    </source>
</evidence>
<keyword evidence="2" id="KW-0472">Membrane</keyword>
<protein>
    <submittedName>
        <fullName evidence="3">Uncharacterized protein</fullName>
    </submittedName>
</protein>
<proteinExistence type="predicted"/>
<comment type="caution">
    <text evidence="3">The sequence shown here is derived from an EMBL/GenBank/DDBJ whole genome shotgun (WGS) entry which is preliminary data.</text>
</comment>
<feature type="transmembrane region" description="Helical" evidence="2">
    <location>
        <begin position="6"/>
        <end position="23"/>
    </location>
</feature>
<evidence type="ECO:0000313" key="4">
    <source>
        <dbReference type="Proteomes" id="UP000231139"/>
    </source>
</evidence>
<dbReference type="EMBL" id="PCWK01000060">
    <property type="protein sequence ID" value="PIR01960.1"/>
    <property type="molecule type" value="Genomic_DNA"/>
</dbReference>
<keyword evidence="2" id="KW-1133">Transmembrane helix</keyword>
<keyword evidence="2" id="KW-0812">Transmembrane</keyword>
<gene>
    <name evidence="3" type="ORF">COV62_02655</name>
</gene>
<name>A0A2H0MZ76_9BACT</name>
<evidence type="ECO:0000256" key="1">
    <source>
        <dbReference type="SAM" id="MobiDB-lite"/>
    </source>
</evidence>
<feature type="compositionally biased region" description="Basic and acidic residues" evidence="1">
    <location>
        <begin position="25"/>
        <end position="46"/>
    </location>
</feature>